<feature type="compositionally biased region" description="Low complexity" evidence="2">
    <location>
        <begin position="102"/>
        <end position="133"/>
    </location>
</feature>
<gene>
    <name evidence="6" type="primary">LOC106517532</name>
</gene>
<keyword evidence="3" id="KW-0732">Signal</keyword>
<dbReference type="InParanoid" id="A0A2I4B839"/>
<dbReference type="Pfam" id="PF00048">
    <property type="entry name" value="IL8"/>
    <property type="match status" value="1"/>
</dbReference>
<dbReference type="InterPro" id="IPR001811">
    <property type="entry name" value="Chemokine_IL8-like_dom"/>
</dbReference>
<dbReference type="KEGG" id="alim:106517532"/>
<protein>
    <submittedName>
        <fullName evidence="6">Uncharacterized protein LOC106517532 isoform X1</fullName>
    </submittedName>
</protein>
<reference evidence="6" key="1">
    <citation type="submission" date="2025-08" db="UniProtKB">
        <authorList>
            <consortium name="RefSeq"/>
        </authorList>
    </citation>
    <scope>IDENTIFICATION</scope>
    <source>
        <strain evidence="6">Quisiro</strain>
        <tissue evidence="6">Liver</tissue>
    </source>
</reference>
<dbReference type="GO" id="GO:0006955">
    <property type="term" value="P:immune response"/>
    <property type="evidence" value="ECO:0007669"/>
    <property type="project" value="InterPro"/>
</dbReference>
<dbReference type="STRING" id="52670.A0A2I4B839"/>
<dbReference type="Gene3D" id="2.40.50.40">
    <property type="match status" value="1"/>
</dbReference>
<dbReference type="GO" id="GO:0005615">
    <property type="term" value="C:extracellular space"/>
    <property type="evidence" value="ECO:0007669"/>
    <property type="project" value="UniProtKB-KW"/>
</dbReference>
<feature type="signal peptide" evidence="3">
    <location>
        <begin position="1"/>
        <end position="20"/>
    </location>
</feature>
<proteinExistence type="predicted"/>
<sequence>MSGIIKAFLLLAVVACIAKAQLNEAGQSCLCQRFRNGIDSKSSPKDIQFYPATIFCDRVELVVTSENGYRYCLNTDLQAVKKMIARFMKARKTSTSNPTDVTSSSGFSATTGTSIDSETSSTSGTSGSWCLAE</sequence>
<dbReference type="GeneID" id="106517532"/>
<evidence type="ECO:0000313" key="6">
    <source>
        <dbReference type="RefSeq" id="XP_013863882.1"/>
    </source>
</evidence>
<dbReference type="Proteomes" id="UP000192220">
    <property type="component" value="Unplaced"/>
</dbReference>
<dbReference type="PRINTS" id="PR00436">
    <property type="entry name" value="INTERLEUKIN8"/>
</dbReference>
<keyword evidence="1" id="KW-0202">Cytokine</keyword>
<organism evidence="5 6">
    <name type="scientific">Austrofundulus limnaeus</name>
    <name type="common">Annual killifish</name>
    <dbReference type="NCBI Taxonomy" id="52670"/>
    <lineage>
        <taxon>Eukaryota</taxon>
        <taxon>Metazoa</taxon>
        <taxon>Chordata</taxon>
        <taxon>Craniata</taxon>
        <taxon>Vertebrata</taxon>
        <taxon>Euteleostomi</taxon>
        <taxon>Actinopterygii</taxon>
        <taxon>Neopterygii</taxon>
        <taxon>Teleostei</taxon>
        <taxon>Neoteleostei</taxon>
        <taxon>Acanthomorphata</taxon>
        <taxon>Ovalentaria</taxon>
        <taxon>Atherinomorphae</taxon>
        <taxon>Cyprinodontiformes</taxon>
        <taxon>Rivulidae</taxon>
        <taxon>Austrofundulus</taxon>
    </lineage>
</organism>
<evidence type="ECO:0000259" key="4">
    <source>
        <dbReference type="Pfam" id="PF00048"/>
    </source>
</evidence>
<feature type="region of interest" description="Disordered" evidence="2">
    <location>
        <begin position="91"/>
        <end position="133"/>
    </location>
</feature>
<keyword evidence="5" id="KW-1185">Reference proteome</keyword>
<evidence type="ECO:0000256" key="1">
    <source>
        <dbReference type="ARBA" id="ARBA00022514"/>
    </source>
</evidence>
<name>A0A2I4B839_AUSLI</name>
<dbReference type="RefSeq" id="XP_013863882.1">
    <property type="nucleotide sequence ID" value="XM_014008428.1"/>
</dbReference>
<dbReference type="GO" id="GO:0008009">
    <property type="term" value="F:chemokine activity"/>
    <property type="evidence" value="ECO:0007669"/>
    <property type="project" value="InterPro"/>
</dbReference>
<accession>A0A2I4B839</accession>
<feature type="chain" id="PRO_5014150600" evidence="3">
    <location>
        <begin position="21"/>
        <end position="133"/>
    </location>
</feature>
<dbReference type="OrthoDB" id="8872899at2759"/>
<evidence type="ECO:0000256" key="2">
    <source>
        <dbReference type="SAM" id="MobiDB-lite"/>
    </source>
</evidence>
<evidence type="ECO:0000256" key="3">
    <source>
        <dbReference type="SAM" id="SignalP"/>
    </source>
</evidence>
<dbReference type="InterPro" id="IPR036048">
    <property type="entry name" value="Interleukin_8-like_sf"/>
</dbReference>
<feature type="domain" description="Chemokine interleukin-8-like" evidence="4">
    <location>
        <begin position="28"/>
        <end position="86"/>
    </location>
</feature>
<dbReference type="SUPFAM" id="SSF54117">
    <property type="entry name" value="Interleukin 8-like chemokines"/>
    <property type="match status" value="1"/>
</dbReference>
<dbReference type="AlphaFoldDB" id="A0A2I4B839"/>
<evidence type="ECO:0000313" key="5">
    <source>
        <dbReference type="Proteomes" id="UP000192220"/>
    </source>
</evidence>